<protein>
    <recommendedName>
        <fullName evidence="3">Endonuclease/exonuclease/phosphatase domain-containing protein</fullName>
    </recommendedName>
</protein>
<dbReference type="Ensembl" id="ENSLACT00000015382.1">
    <property type="protein sequence ID" value="ENSLACP00000015276.1"/>
    <property type="gene ID" value="ENSLACG00000013446.1"/>
</dbReference>
<dbReference type="HOGENOM" id="CLU_000680_2_1_1"/>
<dbReference type="Gene3D" id="3.60.10.10">
    <property type="entry name" value="Endonuclease/exonuclease/phosphatase"/>
    <property type="match status" value="1"/>
</dbReference>
<evidence type="ECO:0000313" key="2">
    <source>
        <dbReference type="Proteomes" id="UP000008672"/>
    </source>
</evidence>
<dbReference type="SUPFAM" id="SSF56219">
    <property type="entry name" value="DNase I-like"/>
    <property type="match status" value="1"/>
</dbReference>
<accession>H3B055</accession>
<dbReference type="InParanoid" id="H3B055"/>
<dbReference type="Proteomes" id="UP000008672">
    <property type="component" value="Unassembled WGS sequence"/>
</dbReference>
<dbReference type="PANTHER" id="PTHR19446">
    <property type="entry name" value="REVERSE TRANSCRIPTASES"/>
    <property type="match status" value="1"/>
</dbReference>
<evidence type="ECO:0008006" key="3">
    <source>
        <dbReference type="Google" id="ProtNLM"/>
    </source>
</evidence>
<reference evidence="1" key="2">
    <citation type="submission" date="2025-08" db="UniProtKB">
        <authorList>
            <consortium name="Ensembl"/>
        </authorList>
    </citation>
    <scope>IDENTIFICATION</scope>
</reference>
<dbReference type="AlphaFoldDB" id="H3B055"/>
<dbReference type="STRING" id="7897.ENSLACP00000015276"/>
<dbReference type="CDD" id="cd09076">
    <property type="entry name" value="L1-EN"/>
    <property type="match status" value="1"/>
</dbReference>
<dbReference type="GeneTree" id="ENSGT00950000183016"/>
<dbReference type="OMA" id="TPRYISE"/>
<evidence type="ECO:0000313" key="1">
    <source>
        <dbReference type="Ensembl" id="ENSLACP00000015276.1"/>
    </source>
</evidence>
<dbReference type="eggNOG" id="ENOG502S67M">
    <property type="taxonomic scope" value="Eukaryota"/>
</dbReference>
<organism evidence="1 2">
    <name type="scientific">Latimeria chalumnae</name>
    <name type="common">Coelacanth</name>
    <dbReference type="NCBI Taxonomy" id="7897"/>
    <lineage>
        <taxon>Eukaryota</taxon>
        <taxon>Metazoa</taxon>
        <taxon>Chordata</taxon>
        <taxon>Craniata</taxon>
        <taxon>Vertebrata</taxon>
        <taxon>Euteleostomi</taxon>
        <taxon>Coelacanthiformes</taxon>
        <taxon>Coelacanthidae</taxon>
        <taxon>Latimeria</taxon>
    </lineage>
</organism>
<reference evidence="1" key="3">
    <citation type="submission" date="2025-09" db="UniProtKB">
        <authorList>
            <consortium name="Ensembl"/>
        </authorList>
    </citation>
    <scope>IDENTIFICATION</scope>
</reference>
<proteinExistence type="predicted"/>
<dbReference type="InterPro" id="IPR036691">
    <property type="entry name" value="Endo/exonu/phosph_ase_sf"/>
</dbReference>
<dbReference type="EMBL" id="AFYH01111161">
    <property type="status" value="NOT_ANNOTATED_CDS"/>
    <property type="molecule type" value="Genomic_DNA"/>
</dbReference>
<name>H3B055_LATCH</name>
<reference evidence="2" key="1">
    <citation type="submission" date="2011-08" db="EMBL/GenBank/DDBJ databases">
        <title>The draft genome of Latimeria chalumnae.</title>
        <authorList>
            <person name="Di Palma F."/>
            <person name="Alfoldi J."/>
            <person name="Johnson J."/>
            <person name="Berlin A."/>
            <person name="Gnerre S."/>
            <person name="Jaffe D."/>
            <person name="MacCallum I."/>
            <person name="Young S."/>
            <person name="Walker B.J."/>
            <person name="Lander E."/>
            <person name="Lindblad-Toh K."/>
        </authorList>
    </citation>
    <scope>NUCLEOTIDE SEQUENCE [LARGE SCALE GENOMIC DNA]</scope>
    <source>
        <strain evidence="2">Wild caught</strain>
    </source>
</reference>
<sequence length="299" mass="33485">LYNTKIALINVYAPNSSDATFFAQLQALLLEIPDLPIIMGGDFNQVLDPVLDGSRPEKPQKSPPDRSALRDLASNYGLVDIWRLIHPQSLEFTFRSSSHGTRSRIDMFLISKGMVNSVQSCSIGVRALSDHSPVDLESGVSRKGRWRFNSSLLNSETIRAEIKAIIQEYFAQNAGLVPTDTSLWEAGKAYIRGRIIALSSRVKRENNKRVIDIGELEAQSSPLLGDEDFRELREAKFELNTIYHNKAEYALFRLKQKQCESGERAGKLLASLVHQQEARRWISAVELSGGTLLTDPQDI</sequence>
<keyword evidence="2" id="KW-1185">Reference proteome</keyword>